<evidence type="ECO:0000313" key="3">
    <source>
        <dbReference type="EMBL" id="NKY60706.1"/>
    </source>
</evidence>
<dbReference type="PANTHER" id="PTHR30590">
    <property type="entry name" value="INNER MEMBRANE PROTEIN"/>
    <property type="match status" value="1"/>
</dbReference>
<feature type="transmembrane region" description="Helical" evidence="1">
    <location>
        <begin position="372"/>
        <end position="390"/>
    </location>
</feature>
<dbReference type="EMBL" id="JAAXOT010000026">
    <property type="protein sequence ID" value="NKY60706.1"/>
    <property type="molecule type" value="Genomic_DNA"/>
</dbReference>
<keyword evidence="1" id="KW-0812">Transmembrane</keyword>
<dbReference type="Proteomes" id="UP000570678">
    <property type="component" value="Unassembled WGS sequence"/>
</dbReference>
<dbReference type="InterPro" id="IPR052529">
    <property type="entry name" value="Bact_Transport_Assoc"/>
</dbReference>
<feature type="transmembrane region" description="Helical" evidence="1">
    <location>
        <begin position="110"/>
        <end position="127"/>
    </location>
</feature>
<feature type="transmembrane region" description="Helical" evidence="1">
    <location>
        <begin position="258"/>
        <end position="281"/>
    </location>
</feature>
<sequence length="425" mass="45084">MTTDQATARGPAPLGRTERIPGPDLARGFMLLLIVLANTAYYLYGGQRSASGAHPVDGSVLDTVVQGILITTVDLRVYPMFAFLFGYGLVMIARRQEQRGLSDKQVRSVIQRRNLWLVVFGAVHALLLWGGDILGAYGLTGLVLVWLFLRRSDRTLLVWAGIGTAIALLVAALSTLGAVAVLAGEDTGNQFDPGFADAAYASITADTFWDSVVARMTMWPVQVTFVQGLFSMVVPVSILLGFWAARHRVLERPQEHRRLLWVTAIGGITIGWSFGIVHALAHAGVISGVEPAMAALMAPQMATGLACGLGYVAVFGLIGGRLAGRRPGPITYAVTAVGKRSMSCYLAQSVLCAPLLAAWGLGLGAVLGSAGMAAFAVGVWLVTVVYAVLLERRATPGPAETLLRRLVYGRAEISHNPSVSATDSA</sequence>
<keyword evidence="1" id="KW-1133">Transmembrane helix</keyword>
<evidence type="ECO:0000313" key="4">
    <source>
        <dbReference type="Proteomes" id="UP000570678"/>
    </source>
</evidence>
<gene>
    <name evidence="3" type="ORF">HGA15_32125</name>
</gene>
<evidence type="ECO:0000256" key="1">
    <source>
        <dbReference type="SAM" id="Phobius"/>
    </source>
</evidence>
<dbReference type="InterPro" id="IPR007349">
    <property type="entry name" value="DUF418"/>
</dbReference>
<feature type="domain" description="DUF418" evidence="2">
    <location>
        <begin position="244"/>
        <end position="409"/>
    </location>
</feature>
<feature type="transmembrane region" description="Helical" evidence="1">
    <location>
        <begin position="225"/>
        <end position="246"/>
    </location>
</feature>
<reference evidence="3 4" key="1">
    <citation type="submission" date="2020-04" db="EMBL/GenBank/DDBJ databases">
        <title>MicrobeNet Type strains.</title>
        <authorList>
            <person name="Nicholson A.C."/>
        </authorList>
    </citation>
    <scope>NUCLEOTIDE SEQUENCE [LARGE SCALE GENOMIC DNA]</scope>
    <source>
        <strain evidence="3 4">JCM 3332</strain>
    </source>
</reference>
<comment type="caution">
    <text evidence="3">The sequence shown here is derived from an EMBL/GenBank/DDBJ whole genome shotgun (WGS) entry which is preliminary data.</text>
</comment>
<evidence type="ECO:0000259" key="2">
    <source>
        <dbReference type="Pfam" id="PF04235"/>
    </source>
</evidence>
<protein>
    <submittedName>
        <fullName evidence="3">DUF418 domain-containing protein</fullName>
    </submittedName>
</protein>
<dbReference type="PANTHER" id="PTHR30590:SF2">
    <property type="entry name" value="INNER MEMBRANE PROTEIN"/>
    <property type="match status" value="1"/>
</dbReference>
<feature type="transmembrane region" description="Helical" evidence="1">
    <location>
        <begin position="344"/>
        <end position="366"/>
    </location>
</feature>
<organism evidence="3 4">
    <name type="scientific">Nocardia flavorosea</name>
    <dbReference type="NCBI Taxonomy" id="53429"/>
    <lineage>
        <taxon>Bacteria</taxon>
        <taxon>Bacillati</taxon>
        <taxon>Actinomycetota</taxon>
        <taxon>Actinomycetes</taxon>
        <taxon>Mycobacteriales</taxon>
        <taxon>Nocardiaceae</taxon>
        <taxon>Nocardia</taxon>
    </lineage>
</organism>
<dbReference type="AlphaFoldDB" id="A0A846YM10"/>
<dbReference type="RefSeq" id="WP_062980197.1">
    <property type="nucleotide sequence ID" value="NZ_JAAXOT010000026.1"/>
</dbReference>
<feature type="transmembrane region" description="Helical" evidence="1">
    <location>
        <begin position="301"/>
        <end position="323"/>
    </location>
</feature>
<feature type="transmembrane region" description="Helical" evidence="1">
    <location>
        <begin position="133"/>
        <end position="149"/>
    </location>
</feature>
<keyword evidence="1" id="KW-0472">Membrane</keyword>
<proteinExistence type="predicted"/>
<feature type="transmembrane region" description="Helical" evidence="1">
    <location>
        <begin position="25"/>
        <end position="44"/>
    </location>
</feature>
<keyword evidence="4" id="KW-1185">Reference proteome</keyword>
<feature type="transmembrane region" description="Helical" evidence="1">
    <location>
        <begin position="156"/>
        <end position="183"/>
    </location>
</feature>
<name>A0A846YM10_9NOCA</name>
<dbReference type="Pfam" id="PF04235">
    <property type="entry name" value="DUF418"/>
    <property type="match status" value="1"/>
</dbReference>
<accession>A0A846YM10</accession>
<feature type="transmembrane region" description="Helical" evidence="1">
    <location>
        <begin position="64"/>
        <end position="90"/>
    </location>
</feature>